<evidence type="ECO:0000256" key="6">
    <source>
        <dbReference type="ARBA" id="ARBA00022679"/>
    </source>
</evidence>
<dbReference type="PIRSF" id="PIRSF000676">
    <property type="entry name" value="Homoser_kin"/>
    <property type="match status" value="1"/>
</dbReference>
<dbReference type="InterPro" id="IPR000870">
    <property type="entry name" value="Homoserine_kinase"/>
</dbReference>
<dbReference type="PANTHER" id="PTHR20861:SF1">
    <property type="entry name" value="HOMOSERINE KINASE"/>
    <property type="match status" value="1"/>
</dbReference>
<dbReference type="GO" id="GO:0004413">
    <property type="term" value="F:homoserine kinase activity"/>
    <property type="evidence" value="ECO:0007669"/>
    <property type="project" value="UniProtKB-UniRule"/>
</dbReference>
<dbReference type="InterPro" id="IPR006203">
    <property type="entry name" value="GHMP_knse_ATP-bd_CS"/>
</dbReference>
<accession>A0A5B8T550</accession>
<sequence>MITIKVPATSANIGPGFDSLGLALSLYLTLEIHEPADSWKVFHDYGDSMPSDQNNFIVSTALRIAPSLKPHRLVVKSDIPLARGLGSSSSALIAALSMVNLLDNKQYTKEDLLQIATKLEGHPDNVAPAIFGGAVAAYYDGTTVFHTPLHFPKSLSFVTFIPDYQLLTEKARAALPKDLPFKQAVAASAISNTLVAALAGNNIDTARHLIEQDLFHEEARAHLAPELTIIRRIAHQQNIVGTYLSGAGPTIISVVDETEAQRLMTAINLAQLPGKTYHLHTDLTGAIVQTND</sequence>
<evidence type="ECO:0000256" key="13">
    <source>
        <dbReference type="HAMAP-Rule" id="MF_00384"/>
    </source>
</evidence>
<keyword evidence="6 13" id="KW-0808">Transferase</keyword>
<dbReference type="Gene3D" id="3.30.70.890">
    <property type="entry name" value="GHMP kinase, C-terminal domain"/>
    <property type="match status" value="1"/>
</dbReference>
<dbReference type="EMBL" id="CP042383">
    <property type="protein sequence ID" value="QEA42240.1"/>
    <property type="molecule type" value="Genomic_DNA"/>
</dbReference>
<keyword evidence="9 13" id="KW-0418">Kinase</keyword>
<evidence type="ECO:0000256" key="8">
    <source>
        <dbReference type="ARBA" id="ARBA00022741"/>
    </source>
</evidence>
<keyword evidence="8 13" id="KW-0547">Nucleotide-binding</keyword>
<evidence type="ECO:0000313" key="19">
    <source>
        <dbReference type="Proteomes" id="UP001529201"/>
    </source>
</evidence>
<evidence type="ECO:0000259" key="14">
    <source>
        <dbReference type="Pfam" id="PF00288"/>
    </source>
</evidence>
<dbReference type="Proteomes" id="UP001529201">
    <property type="component" value="Unassembled WGS sequence"/>
</dbReference>
<evidence type="ECO:0000256" key="7">
    <source>
        <dbReference type="ARBA" id="ARBA00022697"/>
    </source>
</evidence>
<dbReference type="PROSITE" id="PS00627">
    <property type="entry name" value="GHMP_KINASES_ATP"/>
    <property type="match status" value="1"/>
</dbReference>
<dbReference type="InterPro" id="IPR014721">
    <property type="entry name" value="Ribsml_uS5_D2-typ_fold_subgr"/>
</dbReference>
<reference evidence="16 19" key="2">
    <citation type="submission" date="2023-02" db="EMBL/GenBank/DDBJ databases">
        <title>Antimicrobial susceptibility testing and tentative epidemiological cut-off values for Lactobacillaceae family species intended for ingestion.</title>
        <authorList>
            <person name="Noehr-Meldgaard K."/>
            <person name="Struve C."/>
            <person name="Ingmer H."/>
            <person name="Koza A."/>
            <person name="Al-Nakeeb K."/>
            <person name="Agersoe Y."/>
        </authorList>
    </citation>
    <scope>NUCLEOTIDE SEQUENCE [LARGE SCALE GENOMIC DNA]</scope>
    <source>
        <strain evidence="16 19">DSM 20193</strain>
    </source>
</reference>
<feature type="binding site" evidence="13">
    <location>
        <begin position="80"/>
        <end position="90"/>
    </location>
    <ligand>
        <name>ATP</name>
        <dbReference type="ChEBI" id="CHEBI:30616"/>
    </ligand>
</feature>
<feature type="domain" description="GHMP kinase C-terminal" evidence="15">
    <location>
        <begin position="195"/>
        <end position="267"/>
    </location>
</feature>
<gene>
    <name evidence="13 16" type="primary">thrB</name>
    <name evidence="17" type="ORF">FGL85_06825</name>
    <name evidence="16" type="ORF">P1N92_02845</name>
</gene>
<evidence type="ECO:0000256" key="2">
    <source>
        <dbReference type="ARBA" id="ARBA00007370"/>
    </source>
</evidence>
<dbReference type="Pfam" id="PF00288">
    <property type="entry name" value="GHMP_kinases_N"/>
    <property type="match status" value="1"/>
</dbReference>
<dbReference type="PRINTS" id="PR00958">
    <property type="entry name" value="HOMSERKINASE"/>
</dbReference>
<dbReference type="GO" id="GO:0005524">
    <property type="term" value="F:ATP binding"/>
    <property type="evidence" value="ECO:0007669"/>
    <property type="project" value="UniProtKB-UniRule"/>
</dbReference>
<name>A0A5B8T550_LEUPS</name>
<dbReference type="Proteomes" id="UP000321296">
    <property type="component" value="Chromosome"/>
</dbReference>
<dbReference type="EMBL" id="JARGDN010000002">
    <property type="protein sequence ID" value="MDG9733056.1"/>
    <property type="molecule type" value="Genomic_DNA"/>
</dbReference>
<evidence type="ECO:0000259" key="15">
    <source>
        <dbReference type="Pfam" id="PF08544"/>
    </source>
</evidence>
<dbReference type="RefSeq" id="WP_010291533.1">
    <property type="nucleotide sequence ID" value="NZ_CP042383.1"/>
</dbReference>
<dbReference type="InterPro" id="IPR013750">
    <property type="entry name" value="GHMP_kinase_C_dom"/>
</dbReference>
<dbReference type="GO" id="GO:0009088">
    <property type="term" value="P:threonine biosynthetic process"/>
    <property type="evidence" value="ECO:0007669"/>
    <property type="project" value="UniProtKB-UniRule"/>
</dbReference>
<dbReference type="GeneID" id="64344578"/>
<comment type="pathway">
    <text evidence="1 13">Amino-acid biosynthesis; L-threonine biosynthesis; L-threonine from L-aspartate: step 4/5.</text>
</comment>
<evidence type="ECO:0000313" key="17">
    <source>
        <dbReference type="EMBL" id="QEA42240.1"/>
    </source>
</evidence>
<evidence type="ECO:0000256" key="4">
    <source>
        <dbReference type="ARBA" id="ARBA00017858"/>
    </source>
</evidence>
<dbReference type="UniPathway" id="UPA00050">
    <property type="reaction ID" value="UER00064"/>
</dbReference>
<dbReference type="InterPro" id="IPR036554">
    <property type="entry name" value="GHMP_kinase_C_sf"/>
</dbReference>
<keyword evidence="7 13" id="KW-0791">Threonine biosynthesis</keyword>
<keyword evidence="13" id="KW-0963">Cytoplasm</keyword>
<evidence type="ECO:0000313" key="18">
    <source>
        <dbReference type="Proteomes" id="UP000321296"/>
    </source>
</evidence>
<dbReference type="KEGG" id="lpse:FGL85_06825"/>
<dbReference type="Gene3D" id="3.30.230.10">
    <property type="match status" value="1"/>
</dbReference>
<reference evidence="17 18" key="1">
    <citation type="submission" date="2019-06" db="EMBL/GenBank/DDBJ databases">
        <title>Genome analyses of bacteria isolated from kimchi.</title>
        <authorList>
            <person name="Lee S."/>
            <person name="Ahn S."/>
            <person name="Roh S."/>
        </authorList>
    </citation>
    <scope>NUCLEOTIDE SEQUENCE [LARGE SCALE GENOMIC DNA]</scope>
    <source>
        <strain evidence="17 18">CBA3630</strain>
    </source>
</reference>
<feature type="domain" description="GHMP kinase N-terminal" evidence="14">
    <location>
        <begin position="55"/>
        <end position="133"/>
    </location>
</feature>
<dbReference type="InterPro" id="IPR020568">
    <property type="entry name" value="Ribosomal_Su5_D2-typ_SF"/>
</dbReference>
<dbReference type="AlphaFoldDB" id="A0A5B8T550"/>
<evidence type="ECO:0000256" key="5">
    <source>
        <dbReference type="ARBA" id="ARBA00022605"/>
    </source>
</evidence>
<evidence type="ECO:0000256" key="12">
    <source>
        <dbReference type="ARBA" id="ARBA00049954"/>
    </source>
</evidence>
<comment type="catalytic activity">
    <reaction evidence="11 13">
        <text>L-homoserine + ATP = O-phospho-L-homoserine + ADP + H(+)</text>
        <dbReference type="Rhea" id="RHEA:13985"/>
        <dbReference type="ChEBI" id="CHEBI:15378"/>
        <dbReference type="ChEBI" id="CHEBI:30616"/>
        <dbReference type="ChEBI" id="CHEBI:57476"/>
        <dbReference type="ChEBI" id="CHEBI:57590"/>
        <dbReference type="ChEBI" id="CHEBI:456216"/>
        <dbReference type="EC" id="2.7.1.39"/>
    </reaction>
</comment>
<dbReference type="InterPro" id="IPR006204">
    <property type="entry name" value="GHMP_kinase_N_dom"/>
</dbReference>
<evidence type="ECO:0000313" key="16">
    <source>
        <dbReference type="EMBL" id="MDG9733056.1"/>
    </source>
</evidence>
<keyword evidence="19" id="KW-1185">Reference proteome</keyword>
<comment type="function">
    <text evidence="12 13">Catalyzes the ATP-dependent phosphorylation of L-homoserine to L-homoserine phosphate.</text>
</comment>
<evidence type="ECO:0000256" key="9">
    <source>
        <dbReference type="ARBA" id="ARBA00022777"/>
    </source>
</evidence>
<evidence type="ECO:0000256" key="3">
    <source>
        <dbReference type="ARBA" id="ARBA00012078"/>
    </source>
</evidence>
<dbReference type="PANTHER" id="PTHR20861">
    <property type="entry name" value="HOMOSERINE/4-DIPHOSPHOCYTIDYL-2-C-METHYL-D-ERYTHRITOL KINASE"/>
    <property type="match status" value="1"/>
</dbReference>
<keyword evidence="5 13" id="KW-0028">Amino-acid biosynthesis</keyword>
<proteinExistence type="inferred from homology"/>
<dbReference type="SUPFAM" id="SSF54211">
    <property type="entry name" value="Ribosomal protein S5 domain 2-like"/>
    <property type="match status" value="1"/>
</dbReference>
<keyword evidence="10 13" id="KW-0067">ATP-binding</keyword>
<evidence type="ECO:0000256" key="1">
    <source>
        <dbReference type="ARBA" id="ARBA00005015"/>
    </source>
</evidence>
<dbReference type="GO" id="GO:0005737">
    <property type="term" value="C:cytoplasm"/>
    <property type="evidence" value="ECO:0007669"/>
    <property type="project" value="UniProtKB-SubCell"/>
</dbReference>
<protein>
    <recommendedName>
        <fullName evidence="4 13">Homoserine kinase</fullName>
        <shortName evidence="13">HK</shortName>
        <shortName evidence="13">HSK</shortName>
        <ecNumber evidence="3 13">2.7.1.39</ecNumber>
    </recommendedName>
</protein>
<dbReference type="NCBIfam" id="TIGR00191">
    <property type="entry name" value="thrB"/>
    <property type="match status" value="1"/>
</dbReference>
<dbReference type="HAMAP" id="MF_00384">
    <property type="entry name" value="Homoser_kinase"/>
    <property type="match status" value="1"/>
</dbReference>
<dbReference type="SUPFAM" id="SSF55060">
    <property type="entry name" value="GHMP Kinase, C-terminal domain"/>
    <property type="match status" value="1"/>
</dbReference>
<dbReference type="EC" id="2.7.1.39" evidence="3 13"/>
<comment type="subcellular location">
    <subcellularLocation>
        <location evidence="13">Cytoplasm</location>
    </subcellularLocation>
</comment>
<dbReference type="Pfam" id="PF08544">
    <property type="entry name" value="GHMP_kinases_C"/>
    <property type="match status" value="1"/>
</dbReference>
<evidence type="ECO:0000256" key="10">
    <source>
        <dbReference type="ARBA" id="ARBA00022840"/>
    </source>
</evidence>
<organism evidence="17 18">
    <name type="scientific">Leuconostoc pseudomesenteroides</name>
    <dbReference type="NCBI Taxonomy" id="33968"/>
    <lineage>
        <taxon>Bacteria</taxon>
        <taxon>Bacillati</taxon>
        <taxon>Bacillota</taxon>
        <taxon>Bacilli</taxon>
        <taxon>Lactobacillales</taxon>
        <taxon>Lactobacillaceae</taxon>
        <taxon>Leuconostoc</taxon>
    </lineage>
</organism>
<evidence type="ECO:0000256" key="11">
    <source>
        <dbReference type="ARBA" id="ARBA00049375"/>
    </source>
</evidence>
<comment type="similarity">
    <text evidence="2 13">Belongs to the GHMP kinase family. Homoserine kinase subfamily.</text>
</comment>